<keyword evidence="1" id="KW-0472">Membrane</keyword>
<feature type="transmembrane region" description="Helical" evidence="1">
    <location>
        <begin position="18"/>
        <end position="42"/>
    </location>
</feature>
<protein>
    <recommendedName>
        <fullName evidence="4">DUF4190 domain-containing protein</fullName>
    </recommendedName>
</protein>
<keyword evidence="1" id="KW-0812">Transmembrane</keyword>
<comment type="caution">
    <text evidence="2">The sequence shown here is derived from an EMBL/GenBank/DDBJ whole genome shotgun (WGS) entry which is preliminary data.</text>
</comment>
<evidence type="ECO:0008006" key="4">
    <source>
        <dbReference type="Google" id="ProtNLM"/>
    </source>
</evidence>
<evidence type="ECO:0000313" key="3">
    <source>
        <dbReference type="Proteomes" id="UP000565579"/>
    </source>
</evidence>
<evidence type="ECO:0000256" key="1">
    <source>
        <dbReference type="SAM" id="Phobius"/>
    </source>
</evidence>
<gene>
    <name evidence="2" type="ORF">HD593_006257</name>
</gene>
<sequence length="79" mass="8234">MTDDQPASRKVGAFDIRVVIAGLIGFYGVVLIVMGFVADTAADRAKTGDVNANLWAGIGMVVVAAAFAISARLRPVLIE</sequence>
<keyword evidence="3" id="KW-1185">Reference proteome</keyword>
<accession>A0A7X0U170</accession>
<dbReference type="EMBL" id="JACHMI010000001">
    <property type="protein sequence ID" value="MBB6551462.1"/>
    <property type="molecule type" value="Genomic_DNA"/>
</dbReference>
<dbReference type="Proteomes" id="UP000565579">
    <property type="component" value="Unassembled WGS sequence"/>
</dbReference>
<reference evidence="2 3" key="1">
    <citation type="submission" date="2020-08" db="EMBL/GenBank/DDBJ databases">
        <title>Sequencing the genomes of 1000 actinobacteria strains.</title>
        <authorList>
            <person name="Klenk H.-P."/>
        </authorList>
    </citation>
    <scope>NUCLEOTIDE SEQUENCE [LARGE SCALE GENOMIC DNA]</scope>
    <source>
        <strain evidence="2 3">DSM 43768</strain>
    </source>
</reference>
<dbReference type="AlphaFoldDB" id="A0A7X0U170"/>
<proteinExistence type="predicted"/>
<feature type="transmembrane region" description="Helical" evidence="1">
    <location>
        <begin position="54"/>
        <end position="73"/>
    </location>
</feature>
<organism evidence="2 3">
    <name type="scientific">Nonomuraea rubra</name>
    <dbReference type="NCBI Taxonomy" id="46180"/>
    <lineage>
        <taxon>Bacteria</taxon>
        <taxon>Bacillati</taxon>
        <taxon>Actinomycetota</taxon>
        <taxon>Actinomycetes</taxon>
        <taxon>Streptosporangiales</taxon>
        <taxon>Streptosporangiaceae</taxon>
        <taxon>Nonomuraea</taxon>
    </lineage>
</organism>
<keyword evidence="1" id="KW-1133">Transmembrane helix</keyword>
<dbReference type="RefSeq" id="WP_185105531.1">
    <property type="nucleotide sequence ID" value="NZ_JACHMI010000001.1"/>
</dbReference>
<name>A0A7X0U170_9ACTN</name>
<evidence type="ECO:0000313" key="2">
    <source>
        <dbReference type="EMBL" id="MBB6551462.1"/>
    </source>
</evidence>